<protein>
    <submittedName>
        <fullName evidence="2">Uncharacterized protein</fullName>
    </submittedName>
</protein>
<gene>
    <name evidence="2" type="ORF">ACHAXA_009816</name>
</gene>
<keyword evidence="3" id="KW-1185">Reference proteome</keyword>
<dbReference type="PANTHER" id="PTHR31551">
    <property type="entry name" value="PRE-MRNA-SPLICING FACTOR CWF18"/>
    <property type="match status" value="1"/>
</dbReference>
<evidence type="ECO:0000313" key="2">
    <source>
        <dbReference type="EMBL" id="KAL3808491.1"/>
    </source>
</evidence>
<organism evidence="2 3">
    <name type="scientific">Cyclostephanos tholiformis</name>
    <dbReference type="NCBI Taxonomy" id="382380"/>
    <lineage>
        <taxon>Eukaryota</taxon>
        <taxon>Sar</taxon>
        <taxon>Stramenopiles</taxon>
        <taxon>Ochrophyta</taxon>
        <taxon>Bacillariophyta</taxon>
        <taxon>Coscinodiscophyceae</taxon>
        <taxon>Thalassiosirophycidae</taxon>
        <taxon>Stephanodiscales</taxon>
        <taxon>Stephanodiscaceae</taxon>
        <taxon>Cyclostephanos</taxon>
    </lineage>
</organism>
<reference evidence="2 3" key="1">
    <citation type="submission" date="2024-10" db="EMBL/GenBank/DDBJ databases">
        <title>Updated reference genomes for cyclostephanoid diatoms.</title>
        <authorList>
            <person name="Roberts W.R."/>
            <person name="Alverson A.J."/>
        </authorList>
    </citation>
    <scope>NUCLEOTIDE SEQUENCE [LARGE SCALE GENOMIC DNA]</scope>
    <source>
        <strain evidence="2 3">AJA228-03</strain>
    </source>
</reference>
<accession>A0ABD3RAU7</accession>
<proteinExistence type="predicted"/>
<dbReference type="InterPro" id="IPR013169">
    <property type="entry name" value="mRNA_splic_Cwf18-like"/>
</dbReference>
<dbReference type="Proteomes" id="UP001530377">
    <property type="component" value="Unassembled WGS sequence"/>
</dbReference>
<comment type="caution">
    <text evidence="2">The sequence shown here is derived from an EMBL/GenBank/DDBJ whole genome shotgun (WGS) entry which is preliminary data.</text>
</comment>
<dbReference type="AlphaFoldDB" id="A0ABD3RAU7"/>
<feature type="region of interest" description="Disordered" evidence="1">
    <location>
        <begin position="1"/>
        <end position="139"/>
    </location>
</feature>
<dbReference type="Pfam" id="PF08315">
    <property type="entry name" value="cwf18"/>
    <property type="match status" value="1"/>
</dbReference>
<name>A0ABD3RAU7_9STRA</name>
<evidence type="ECO:0000313" key="3">
    <source>
        <dbReference type="Proteomes" id="UP001530377"/>
    </source>
</evidence>
<dbReference type="EMBL" id="JALLPB020000502">
    <property type="protein sequence ID" value="KAL3808491.1"/>
    <property type="molecule type" value="Genomic_DNA"/>
</dbReference>
<sequence length="196" mass="20660">MTDRSARLAALAARAGRTQLPIEDDGGGGGGGSCGDDRVTASNGGSTKRPTLSFRNYVPKDASLDDGTKSSGGVSAAPLDFLGGDGDGKSPTGKRRRRGDDKQSKTSSVLELALARTSRESREAAGQNVGAGGWGSVTPMATRKVNWDLKRDIQHKMDKLETRTQRAIVELLRERLEREAREGGNDGSGEGDSDLD</sequence>
<dbReference type="PANTHER" id="PTHR31551:SF1">
    <property type="entry name" value="COILED-COIL DOMAIN-CONTAINING PROTEIN 12"/>
    <property type="match status" value="1"/>
</dbReference>
<feature type="region of interest" description="Disordered" evidence="1">
    <location>
        <begin position="177"/>
        <end position="196"/>
    </location>
</feature>
<evidence type="ECO:0000256" key="1">
    <source>
        <dbReference type="SAM" id="MobiDB-lite"/>
    </source>
</evidence>
<feature type="compositionally biased region" description="Polar residues" evidence="1">
    <location>
        <begin position="40"/>
        <end position="54"/>
    </location>
</feature>